<keyword evidence="2" id="KW-0472">Membrane</keyword>
<name>A0A1V3ZZT5_9ACTN</name>
<keyword evidence="2" id="KW-1133">Transmembrane helix</keyword>
<dbReference type="STRING" id="83656.B1H18_31635"/>
<protein>
    <submittedName>
        <fullName evidence="3">ABC transporter permease</fullName>
    </submittedName>
</protein>
<keyword evidence="4" id="KW-1185">Reference proteome</keyword>
<keyword evidence="2" id="KW-0812">Transmembrane</keyword>
<feature type="transmembrane region" description="Helical" evidence="2">
    <location>
        <begin position="51"/>
        <end position="72"/>
    </location>
</feature>
<dbReference type="PANTHER" id="PTHR37305:SF1">
    <property type="entry name" value="MEMBRANE PROTEIN"/>
    <property type="match status" value="1"/>
</dbReference>
<organism evidence="3 4">
    <name type="scientific">Streptomyces tsukubensis</name>
    <dbReference type="NCBI Taxonomy" id="83656"/>
    <lineage>
        <taxon>Bacteria</taxon>
        <taxon>Bacillati</taxon>
        <taxon>Actinomycetota</taxon>
        <taxon>Actinomycetes</taxon>
        <taxon>Kitasatosporales</taxon>
        <taxon>Streptomycetaceae</taxon>
        <taxon>Streptomyces</taxon>
    </lineage>
</organism>
<dbReference type="OrthoDB" id="3297477at2"/>
<dbReference type="PANTHER" id="PTHR37305">
    <property type="entry name" value="INTEGRAL MEMBRANE PROTEIN-RELATED"/>
    <property type="match status" value="1"/>
</dbReference>
<dbReference type="Proteomes" id="UP000190539">
    <property type="component" value="Unassembled WGS sequence"/>
</dbReference>
<feature type="transmembrane region" description="Helical" evidence="2">
    <location>
        <begin position="165"/>
        <end position="187"/>
    </location>
</feature>
<evidence type="ECO:0000313" key="4">
    <source>
        <dbReference type="Proteomes" id="UP000190539"/>
    </source>
</evidence>
<evidence type="ECO:0000256" key="1">
    <source>
        <dbReference type="SAM" id="MobiDB-lite"/>
    </source>
</evidence>
<proteinExistence type="predicted"/>
<feature type="transmembrane region" description="Helical" evidence="2">
    <location>
        <begin position="252"/>
        <end position="270"/>
    </location>
</feature>
<feature type="region of interest" description="Disordered" evidence="1">
    <location>
        <begin position="1"/>
        <end position="22"/>
    </location>
</feature>
<gene>
    <name evidence="3" type="ORF">B1H18_31635</name>
</gene>
<feature type="transmembrane region" description="Helical" evidence="2">
    <location>
        <begin position="84"/>
        <end position="105"/>
    </location>
</feature>
<dbReference type="AlphaFoldDB" id="A0A1V3ZZT5"/>
<comment type="caution">
    <text evidence="3">The sequence shown here is derived from an EMBL/GenBank/DDBJ whole genome shotgun (WGS) entry which is preliminary data.</text>
</comment>
<evidence type="ECO:0000313" key="3">
    <source>
        <dbReference type="EMBL" id="OON72005.1"/>
    </source>
</evidence>
<reference evidence="3 4" key="1">
    <citation type="submission" date="2017-02" db="EMBL/GenBank/DDBJ databases">
        <title>Draft Genome Sequence of Streptomyces tsukubaensis F601, a Producer of the immunosuppressant tacrolimus FK506.</title>
        <authorList>
            <person name="Zong G."/>
            <person name="Zhong C."/>
            <person name="Fu J."/>
            <person name="Qin R."/>
            <person name="Cao G."/>
        </authorList>
    </citation>
    <scope>NUCLEOTIDE SEQUENCE [LARGE SCALE GENOMIC DNA]</scope>
    <source>
        <strain evidence="3 4">F601</strain>
    </source>
</reference>
<accession>A0A1V3ZZT5</accession>
<sequence>MSTPPQQQPYAPHGQRGAPGGYTSPIPVTPANLRHALASEWTKIRSVRSTVWTLGVFFVLVVGIGMGMAALSSDAEYDRVPYTLPAFLGLVLGQICLIALGVLIVTSEYGTGLIRTTFTAAPQRHRVLTAKFLLFFVISFVATAFSITVVGLFTSTLHADTGEPWGSTVLSGALYVSLLGVVSLAVGSMLRHSAGAITTMLGAVLVPAVLPAFLTGTDFTRPLAEKLVEYNAPTSLAKQFGLGDGSGGAPQLLLLVGITVVAVAGAFLLLERRDV</sequence>
<feature type="transmembrane region" description="Helical" evidence="2">
    <location>
        <begin position="132"/>
        <end position="153"/>
    </location>
</feature>
<feature type="transmembrane region" description="Helical" evidence="2">
    <location>
        <begin position="194"/>
        <end position="214"/>
    </location>
</feature>
<dbReference type="EMBL" id="MVFC01000044">
    <property type="protein sequence ID" value="OON72005.1"/>
    <property type="molecule type" value="Genomic_DNA"/>
</dbReference>
<dbReference type="RefSeq" id="WP_077973892.1">
    <property type="nucleotide sequence ID" value="NZ_CP045178.1"/>
</dbReference>
<evidence type="ECO:0000256" key="2">
    <source>
        <dbReference type="SAM" id="Phobius"/>
    </source>
</evidence>